<dbReference type="AlphaFoldDB" id="A0A9W8XZ66"/>
<keyword evidence="4 7" id="KW-1133">Transmembrane helix</keyword>
<feature type="transmembrane region" description="Helical" evidence="7">
    <location>
        <begin position="314"/>
        <end position="342"/>
    </location>
</feature>
<keyword evidence="5 7" id="KW-0472">Membrane</keyword>
<evidence type="ECO:0000256" key="6">
    <source>
        <dbReference type="SAM" id="MobiDB-lite"/>
    </source>
</evidence>
<comment type="caution">
    <text evidence="8">The sequence shown here is derived from an EMBL/GenBank/DDBJ whole genome shotgun (WGS) entry which is preliminary data.</text>
</comment>
<dbReference type="PROSITE" id="PS50267">
    <property type="entry name" value="NA_NEUROTRAN_SYMP_3"/>
    <property type="match status" value="1"/>
</dbReference>
<dbReference type="Pfam" id="PF00209">
    <property type="entry name" value="SNF"/>
    <property type="match status" value="1"/>
</dbReference>
<dbReference type="Proteomes" id="UP001140513">
    <property type="component" value="Unassembled WGS sequence"/>
</dbReference>
<feature type="transmembrane region" description="Helical" evidence="7">
    <location>
        <begin position="420"/>
        <end position="441"/>
    </location>
</feature>
<reference evidence="8" key="1">
    <citation type="submission" date="2022-10" db="EMBL/GenBank/DDBJ databases">
        <title>Tapping the CABI collections for fungal endophytes: first genome assemblies for Collariella, Neodidymelliopsis, Ascochyta clinopodiicola, Didymella pomorum, Didymosphaeria variabile, Neocosmospora piperis and Neocucurbitaria cava.</title>
        <authorList>
            <person name="Hill R."/>
        </authorList>
    </citation>
    <scope>NUCLEOTIDE SEQUENCE</scope>
    <source>
        <strain evidence="8">IMI 356815</strain>
    </source>
</reference>
<proteinExistence type="predicted"/>
<dbReference type="EMBL" id="JAPEUX010000001">
    <property type="protein sequence ID" value="KAJ4360794.1"/>
    <property type="molecule type" value="Genomic_DNA"/>
</dbReference>
<evidence type="ECO:0000256" key="1">
    <source>
        <dbReference type="ARBA" id="ARBA00004141"/>
    </source>
</evidence>
<evidence type="ECO:0000313" key="9">
    <source>
        <dbReference type="Proteomes" id="UP001140513"/>
    </source>
</evidence>
<evidence type="ECO:0000313" key="8">
    <source>
        <dbReference type="EMBL" id="KAJ4360794.1"/>
    </source>
</evidence>
<evidence type="ECO:0000256" key="7">
    <source>
        <dbReference type="SAM" id="Phobius"/>
    </source>
</evidence>
<protein>
    <recommendedName>
        <fullName evidence="10">SNF-domain-containing protein</fullName>
    </recommendedName>
</protein>
<dbReference type="CDD" id="cd11554">
    <property type="entry name" value="SLC6sbd_u2"/>
    <property type="match status" value="1"/>
</dbReference>
<evidence type="ECO:0000256" key="5">
    <source>
        <dbReference type="ARBA" id="ARBA00023136"/>
    </source>
</evidence>
<dbReference type="RefSeq" id="XP_056076996.1">
    <property type="nucleotide sequence ID" value="XM_056210174.1"/>
</dbReference>
<dbReference type="GO" id="GO:0035725">
    <property type="term" value="P:sodium ion transmembrane transport"/>
    <property type="evidence" value="ECO:0007669"/>
    <property type="project" value="TreeGrafter"/>
</dbReference>
<feature type="transmembrane region" description="Helical" evidence="7">
    <location>
        <begin position="68"/>
        <end position="95"/>
    </location>
</feature>
<feature type="transmembrane region" description="Helical" evidence="7">
    <location>
        <begin position="447"/>
        <end position="466"/>
    </location>
</feature>
<feature type="transmembrane region" description="Helical" evidence="7">
    <location>
        <begin position="524"/>
        <end position="542"/>
    </location>
</feature>
<dbReference type="SUPFAM" id="SSF161070">
    <property type="entry name" value="SNF-like"/>
    <property type="match status" value="1"/>
</dbReference>
<dbReference type="OrthoDB" id="6581954at2759"/>
<organism evidence="8 9">
    <name type="scientific">Didymosphaeria variabile</name>
    <dbReference type="NCBI Taxonomy" id="1932322"/>
    <lineage>
        <taxon>Eukaryota</taxon>
        <taxon>Fungi</taxon>
        <taxon>Dikarya</taxon>
        <taxon>Ascomycota</taxon>
        <taxon>Pezizomycotina</taxon>
        <taxon>Dothideomycetes</taxon>
        <taxon>Pleosporomycetidae</taxon>
        <taxon>Pleosporales</taxon>
        <taxon>Massarineae</taxon>
        <taxon>Didymosphaeriaceae</taxon>
        <taxon>Didymosphaeria</taxon>
    </lineage>
</organism>
<feature type="transmembrane region" description="Helical" evidence="7">
    <location>
        <begin position="554"/>
        <end position="574"/>
    </location>
</feature>
<evidence type="ECO:0008006" key="10">
    <source>
        <dbReference type="Google" id="ProtNLM"/>
    </source>
</evidence>
<evidence type="ECO:0000256" key="4">
    <source>
        <dbReference type="ARBA" id="ARBA00022989"/>
    </source>
</evidence>
<sequence>MGGCAGQGNLLRYPSVLYNNYGLQWFVPYLLAVFLIAIPSLILEVSIGQAYRGGTVIAFNNINRRLKGVGLGPVIVSFLVVQYFTVNLAWIMSYFRWSFTSPLPWEGRLEDFYWNDVLSVGNITEGSLSPDGNSVQAYTGFPHVKIVGETVGWSIFVWFLIWISIFRGVGMTGRVVYFTMGLPIVTTIIFVGRALSLENAREGVALVWTNWRSDQLASGTVWQTAVGQVFFSTGIGFGYFTSYASYNQKHANAVMDAILICGSNVLFENFAAFAVFGVVGYLRRWPEDGVRLGAFVVGFLTLPEAVLQMPGANFWAILLFFTLIVLGFSSAFVMLDVVVTLICDSGLTKLSRPWVVTILTVISFLMCIPYCTEFGYYLLDGVDRWVNNIALIFVVWTEVTSSTTVYRWSDIVQQTGLPAFAVYNFGFFGGQLFGIVLAHGISNPGAGVGAGIGLYVVCAIIATVIARSPDTAAPKFTKKDIWNSSTFVRKFWFLAFYSGNQIRRDLNVIVGVGKNWTIPSFLPILLRYISGPVLAIIFSFAYPEFHTLRYDPMMITGFIIAHLTMLTVILGYAIPRYYDALIPVQRRGEGTEPTVAMDNKGELGGRPISNMAERGEVPPGYDSDEDKARVKAAK</sequence>
<feature type="transmembrane region" description="Helical" evidence="7">
    <location>
        <begin position="176"/>
        <end position="195"/>
    </location>
</feature>
<dbReference type="InterPro" id="IPR000175">
    <property type="entry name" value="Na/ntran_symport"/>
</dbReference>
<evidence type="ECO:0000256" key="2">
    <source>
        <dbReference type="ARBA" id="ARBA00022448"/>
    </source>
</evidence>
<feature type="transmembrane region" description="Helical" evidence="7">
    <location>
        <begin position="26"/>
        <end position="47"/>
    </location>
</feature>
<dbReference type="GeneID" id="80904891"/>
<feature type="region of interest" description="Disordered" evidence="6">
    <location>
        <begin position="591"/>
        <end position="634"/>
    </location>
</feature>
<evidence type="ECO:0000256" key="3">
    <source>
        <dbReference type="ARBA" id="ARBA00022692"/>
    </source>
</evidence>
<feature type="transmembrane region" description="Helical" evidence="7">
    <location>
        <begin position="354"/>
        <end position="379"/>
    </location>
</feature>
<dbReference type="GO" id="GO:0005886">
    <property type="term" value="C:plasma membrane"/>
    <property type="evidence" value="ECO:0007669"/>
    <property type="project" value="TreeGrafter"/>
</dbReference>
<keyword evidence="3 7" id="KW-0812">Transmembrane</keyword>
<keyword evidence="2" id="KW-0813">Transport</keyword>
<feature type="transmembrane region" description="Helical" evidence="7">
    <location>
        <begin position="151"/>
        <end position="169"/>
    </location>
</feature>
<comment type="subcellular location">
    <subcellularLocation>
        <location evidence="1">Membrane</location>
        <topology evidence="1">Multi-pass membrane protein</topology>
    </subcellularLocation>
</comment>
<dbReference type="PANTHER" id="PTHR11616">
    <property type="entry name" value="SODIUM/CHLORIDE DEPENDENT TRANSPORTER"/>
    <property type="match status" value="1"/>
</dbReference>
<dbReference type="PRINTS" id="PR00176">
    <property type="entry name" value="NANEUSMPORT"/>
</dbReference>
<feature type="transmembrane region" description="Helical" evidence="7">
    <location>
        <begin position="257"/>
        <end position="282"/>
    </location>
</feature>
<feature type="transmembrane region" description="Helical" evidence="7">
    <location>
        <begin position="385"/>
        <end position="408"/>
    </location>
</feature>
<dbReference type="InterPro" id="IPR037272">
    <property type="entry name" value="SNS_sf"/>
</dbReference>
<accession>A0A9W8XZ66</accession>
<dbReference type="PANTHER" id="PTHR11616:SF240">
    <property type="entry name" value="BLOATED TUBULES, ISOFORM B-RELATED"/>
    <property type="match status" value="1"/>
</dbReference>
<gene>
    <name evidence="8" type="ORF">N0V89_001361</name>
</gene>
<keyword evidence="9" id="KW-1185">Reference proteome</keyword>
<name>A0A9W8XZ66_9PLEO</name>